<dbReference type="PIRSF" id="PIRSF012443">
    <property type="entry name" value="UCP012443"/>
    <property type="match status" value="1"/>
</dbReference>
<reference evidence="3" key="1">
    <citation type="submission" date="2016-10" db="EMBL/GenBank/DDBJ databases">
        <authorList>
            <person name="de Groot N.N."/>
        </authorList>
    </citation>
    <scope>NUCLEOTIDE SEQUENCE [LARGE SCALE GENOMIC DNA]</scope>
    <source>
        <strain evidence="3">CCBAU85039</strain>
    </source>
</reference>
<keyword evidence="1 2" id="KW-0732">Signal</keyword>
<dbReference type="SUPFAM" id="SSF89392">
    <property type="entry name" value="Prokaryotic lipoproteins and lipoprotein localization factors"/>
    <property type="match status" value="1"/>
</dbReference>
<protein>
    <submittedName>
        <fullName evidence="3">Outer membrane lipoprotein-sorting protein</fullName>
    </submittedName>
</protein>
<proteinExistence type="predicted"/>
<dbReference type="AlphaFoldDB" id="A0A1H8H362"/>
<evidence type="ECO:0000313" key="6">
    <source>
        <dbReference type="Proteomes" id="UP000198939"/>
    </source>
</evidence>
<accession>A0A1H8H362</accession>
<reference evidence="4 6" key="3">
    <citation type="submission" date="2016-10" db="EMBL/GenBank/DDBJ databases">
        <authorList>
            <person name="Varghese N."/>
            <person name="Submissions S."/>
        </authorList>
    </citation>
    <scope>NUCLEOTIDE SEQUENCE [LARGE SCALE GENOMIC DNA]</scope>
    <source>
        <strain evidence="4 6">CGMCC 1.7071</strain>
    </source>
</reference>
<feature type="signal peptide" evidence="2">
    <location>
        <begin position="1"/>
        <end position="31"/>
    </location>
</feature>
<dbReference type="InterPro" id="IPR029046">
    <property type="entry name" value="LolA/LolB/LppX"/>
</dbReference>
<dbReference type="RefSeq" id="WP_072372763.1">
    <property type="nucleotide sequence ID" value="NZ_FNXB01000007.1"/>
</dbReference>
<organism evidence="3 5">
    <name type="scientific">Rhizobium tibeticum</name>
    <dbReference type="NCBI Taxonomy" id="501024"/>
    <lineage>
        <taxon>Bacteria</taxon>
        <taxon>Pseudomonadati</taxon>
        <taxon>Pseudomonadota</taxon>
        <taxon>Alphaproteobacteria</taxon>
        <taxon>Hyphomicrobiales</taxon>
        <taxon>Rhizobiaceae</taxon>
        <taxon>Rhizobium/Agrobacterium group</taxon>
        <taxon>Rhizobium</taxon>
    </lineage>
</organism>
<dbReference type="STRING" id="501024.RTCCBAU85039_1532"/>
<dbReference type="EMBL" id="FOCV01000005">
    <property type="protein sequence ID" value="SEN50414.1"/>
    <property type="molecule type" value="Genomic_DNA"/>
</dbReference>
<dbReference type="Gene3D" id="2.50.20.10">
    <property type="entry name" value="Lipoprotein localisation LolA/LolB/LppX"/>
    <property type="match status" value="1"/>
</dbReference>
<reference evidence="5" key="2">
    <citation type="submission" date="2016-10" db="EMBL/GenBank/DDBJ databases">
        <authorList>
            <person name="Wibberg D."/>
        </authorList>
    </citation>
    <scope>NUCLEOTIDE SEQUENCE [LARGE SCALE GENOMIC DNA]</scope>
</reference>
<dbReference type="Proteomes" id="UP000183063">
    <property type="component" value="Unassembled WGS sequence"/>
</dbReference>
<keyword evidence="3" id="KW-0449">Lipoprotein</keyword>
<evidence type="ECO:0000313" key="5">
    <source>
        <dbReference type="Proteomes" id="UP000183063"/>
    </source>
</evidence>
<gene>
    <name evidence="3" type="ORF">RTCCBAU85039_1532</name>
    <name evidence="4" type="ORF">SAMN05216228_100524</name>
</gene>
<dbReference type="InterPro" id="IPR019207">
    <property type="entry name" value="DUF2092"/>
</dbReference>
<dbReference type="Proteomes" id="UP000198939">
    <property type="component" value="Unassembled WGS sequence"/>
</dbReference>
<evidence type="ECO:0000313" key="3">
    <source>
        <dbReference type="EMBL" id="SEH63956.1"/>
    </source>
</evidence>
<dbReference type="OrthoDB" id="116979at2"/>
<dbReference type="Pfam" id="PF09865">
    <property type="entry name" value="DUF2092"/>
    <property type="match status" value="1"/>
</dbReference>
<keyword evidence="6" id="KW-1185">Reference proteome</keyword>
<evidence type="ECO:0000313" key="4">
    <source>
        <dbReference type="EMBL" id="SEN50414.1"/>
    </source>
</evidence>
<dbReference type="EMBL" id="FNXB01000007">
    <property type="protein sequence ID" value="SEH63956.1"/>
    <property type="molecule type" value="Genomic_DNA"/>
</dbReference>
<evidence type="ECO:0000256" key="1">
    <source>
        <dbReference type="ARBA" id="ARBA00022729"/>
    </source>
</evidence>
<feature type="chain" id="PRO_5030029498" evidence="2">
    <location>
        <begin position="32"/>
        <end position="263"/>
    </location>
</feature>
<evidence type="ECO:0000256" key="2">
    <source>
        <dbReference type="SAM" id="SignalP"/>
    </source>
</evidence>
<sequence length="263" mass="28500">MSKFILPTRFKVLVAVCAVTAGLSGPTGAWADDSKELLKAMSDYMAAQKNFSFDYVSSVEAVTPAFEKLQFVSSGTATVSRPDKIRVTRTGGFADLEASFDGTRFTVHGKNLDAYAQIDAKGSLDELFDRLENAGAEIPGADLLLSNSFDMLMDGVTEAKHISSAVVDGIECEYLTFRKNDVDWQIWIETGSKPIPKRYVVTSKHVVQAPEYTLEVRNFRTGEDAKAASFAIDIPGDAKKVDLSELGQIDELPAPAGPMGDAQ</sequence>
<name>A0A1H8H362_9HYPH</name>